<protein>
    <submittedName>
        <fullName evidence="1">Uncharacterized protein</fullName>
    </submittedName>
</protein>
<organism evidence="1 2">
    <name type="scientific">Ensete ventricosum</name>
    <name type="common">Abyssinian banana</name>
    <name type="synonym">Musa ensete</name>
    <dbReference type="NCBI Taxonomy" id="4639"/>
    <lineage>
        <taxon>Eukaryota</taxon>
        <taxon>Viridiplantae</taxon>
        <taxon>Streptophyta</taxon>
        <taxon>Embryophyta</taxon>
        <taxon>Tracheophyta</taxon>
        <taxon>Spermatophyta</taxon>
        <taxon>Magnoliopsida</taxon>
        <taxon>Liliopsida</taxon>
        <taxon>Zingiberales</taxon>
        <taxon>Musaceae</taxon>
        <taxon>Ensete</taxon>
    </lineage>
</organism>
<reference evidence="1 2" key="1">
    <citation type="journal article" date="2014" name="Agronomy (Basel)">
        <title>A Draft Genome Sequence for Ensete ventricosum, the Drought-Tolerant Tree Against Hunger.</title>
        <authorList>
            <person name="Harrison J."/>
            <person name="Moore K.A."/>
            <person name="Paszkiewicz K."/>
            <person name="Jones T."/>
            <person name="Grant M."/>
            <person name="Ambacheew D."/>
            <person name="Muzemil S."/>
            <person name="Studholme D.J."/>
        </authorList>
    </citation>
    <scope>NUCLEOTIDE SEQUENCE [LARGE SCALE GENOMIC DNA]</scope>
</reference>
<name>A0A426X386_ENSVE</name>
<evidence type="ECO:0000313" key="1">
    <source>
        <dbReference type="EMBL" id="RRT33931.1"/>
    </source>
</evidence>
<dbReference type="EMBL" id="AMZH03027917">
    <property type="protein sequence ID" value="RRT33931.1"/>
    <property type="molecule type" value="Genomic_DNA"/>
</dbReference>
<sequence>MWRLRRTLRISGVIVLGPREEKAAMNGAGFVPSSVFGLVMYPSGDLEKIAVHVIACYSTPLTRTRVKPYSLDSREDMRVRYDFISIVGIICENHTDATSLENCFPLLHSCSDAAEAHNDLPCRLRRV</sequence>
<comment type="caution">
    <text evidence="1">The sequence shown here is derived from an EMBL/GenBank/DDBJ whole genome shotgun (WGS) entry which is preliminary data.</text>
</comment>
<proteinExistence type="predicted"/>
<gene>
    <name evidence="1" type="ORF">B296_00055420</name>
</gene>
<evidence type="ECO:0000313" key="2">
    <source>
        <dbReference type="Proteomes" id="UP000287651"/>
    </source>
</evidence>
<dbReference type="AlphaFoldDB" id="A0A426X386"/>
<accession>A0A426X386</accession>
<dbReference type="Proteomes" id="UP000287651">
    <property type="component" value="Unassembled WGS sequence"/>
</dbReference>